<feature type="transmembrane region" description="Helical" evidence="1">
    <location>
        <begin position="16"/>
        <end position="34"/>
    </location>
</feature>
<sequence>MSKTGTDGRREPPQTAVVILTALPLACAALAYAWLGTPLPRWLAHLPWRKILQALPPLALGATCIPTLRLMRVAYHGLIHWRLTIGETFRAWLAGALGLILCGLLPLGTLDAFIHGQWITAITGMLMLVMIPICARIIRLYTEATDTVKSDWPRRLLFRRHQLLLERLERSKRGDMGPINEDEGTYQPHWSRWVDYGGLELPCPLDLYPEWFKENESDLEAYAAYHPVLLVNLKAARKRRSEA</sequence>
<reference evidence="2 3" key="1">
    <citation type="journal article" date="2019" name="Nat. Med.">
        <title>A library of human gut bacterial isolates paired with longitudinal multiomics data enables mechanistic microbiome research.</title>
        <authorList>
            <person name="Poyet M."/>
            <person name="Groussin M."/>
            <person name="Gibbons S.M."/>
            <person name="Avila-Pacheco J."/>
            <person name="Jiang X."/>
            <person name="Kearney S.M."/>
            <person name="Perrotta A.R."/>
            <person name="Berdy B."/>
            <person name="Zhao S."/>
            <person name="Lieberman T.D."/>
            <person name="Swanson P.K."/>
            <person name="Smith M."/>
            <person name="Roesemann S."/>
            <person name="Alexander J.E."/>
            <person name="Rich S.A."/>
            <person name="Livny J."/>
            <person name="Vlamakis H."/>
            <person name="Clish C."/>
            <person name="Bullock K."/>
            <person name="Deik A."/>
            <person name="Scott J."/>
            <person name="Pierce K.A."/>
            <person name="Xavier R.J."/>
            <person name="Alm E.J."/>
        </authorList>
    </citation>
    <scope>NUCLEOTIDE SEQUENCE [LARGE SCALE GENOMIC DNA]</scope>
    <source>
        <strain evidence="2 3">BIOML-A26</strain>
    </source>
</reference>
<dbReference type="Proteomes" id="UP000470926">
    <property type="component" value="Unassembled WGS sequence"/>
</dbReference>
<gene>
    <name evidence="2" type="ORF">GA542_10250</name>
</gene>
<feature type="transmembrane region" description="Helical" evidence="1">
    <location>
        <begin position="116"/>
        <end position="135"/>
    </location>
</feature>
<name>A0A6I0VAY8_BIFAD</name>
<dbReference type="EMBL" id="WDFR01000010">
    <property type="protein sequence ID" value="KAB6028230.1"/>
    <property type="molecule type" value="Genomic_DNA"/>
</dbReference>
<protein>
    <submittedName>
        <fullName evidence="2">Uncharacterized protein</fullName>
    </submittedName>
</protein>
<keyword evidence="1" id="KW-0472">Membrane</keyword>
<accession>A0A6I0VAY8</accession>
<proteinExistence type="predicted"/>
<keyword evidence="1" id="KW-0812">Transmembrane</keyword>
<feature type="transmembrane region" description="Helical" evidence="1">
    <location>
        <begin position="54"/>
        <end position="71"/>
    </location>
</feature>
<evidence type="ECO:0000256" key="1">
    <source>
        <dbReference type="SAM" id="Phobius"/>
    </source>
</evidence>
<organism evidence="2 3">
    <name type="scientific">Bifidobacterium adolescentis</name>
    <dbReference type="NCBI Taxonomy" id="1680"/>
    <lineage>
        <taxon>Bacteria</taxon>
        <taxon>Bacillati</taxon>
        <taxon>Actinomycetota</taxon>
        <taxon>Actinomycetes</taxon>
        <taxon>Bifidobacteriales</taxon>
        <taxon>Bifidobacteriaceae</taxon>
        <taxon>Bifidobacterium</taxon>
    </lineage>
</organism>
<keyword evidence="1" id="KW-1133">Transmembrane helix</keyword>
<dbReference type="AlphaFoldDB" id="A0A6I0VAY8"/>
<evidence type="ECO:0000313" key="3">
    <source>
        <dbReference type="Proteomes" id="UP000470926"/>
    </source>
</evidence>
<comment type="caution">
    <text evidence="2">The sequence shown here is derived from an EMBL/GenBank/DDBJ whole genome shotgun (WGS) entry which is preliminary data.</text>
</comment>
<evidence type="ECO:0000313" key="2">
    <source>
        <dbReference type="EMBL" id="KAB6028230.1"/>
    </source>
</evidence>
<feature type="transmembrane region" description="Helical" evidence="1">
    <location>
        <begin position="91"/>
        <end position="110"/>
    </location>
</feature>